<proteinExistence type="predicted"/>
<dbReference type="Proteomes" id="UP000198656">
    <property type="component" value="Unassembled WGS sequence"/>
</dbReference>
<accession>A0A1G8E3H0</accession>
<gene>
    <name evidence="3" type="ORF">SAMN05443529_11643</name>
</gene>
<protein>
    <submittedName>
        <fullName evidence="3">4Fe-4S binding domain-containing protein</fullName>
    </submittedName>
</protein>
<name>A0A1G8E3H0_9FIRM</name>
<evidence type="ECO:0000313" key="3">
    <source>
        <dbReference type="EMBL" id="SDH64486.1"/>
    </source>
</evidence>
<keyword evidence="1" id="KW-0812">Transmembrane</keyword>
<dbReference type="InterPro" id="IPR017896">
    <property type="entry name" value="4Fe4S_Fe-S-bd"/>
</dbReference>
<feature type="transmembrane region" description="Helical" evidence="1">
    <location>
        <begin position="6"/>
        <end position="26"/>
    </location>
</feature>
<dbReference type="RefSeq" id="WP_092334213.1">
    <property type="nucleotide sequence ID" value="NZ_FNCP01000016.1"/>
</dbReference>
<evidence type="ECO:0000313" key="4">
    <source>
        <dbReference type="Proteomes" id="UP000198656"/>
    </source>
</evidence>
<keyword evidence="4" id="KW-1185">Reference proteome</keyword>
<keyword evidence="1" id="KW-1133">Transmembrane helix</keyword>
<dbReference type="AlphaFoldDB" id="A0A1G8E3H0"/>
<sequence length="122" mass="13505">MAENISTVLLTIFFVLLSVLYGRFFCGRICPIGLMQDLLNKIPFPKKIFSFKGDKYLRYLKYVLLILMVAANLFGYATASHETQPFNAGLAIGWAGFALLCIVISPSAVQISLPCGPNPWLV</sequence>
<dbReference type="Pfam" id="PF12801">
    <property type="entry name" value="Fer4_5"/>
    <property type="match status" value="1"/>
</dbReference>
<dbReference type="STRING" id="1121419.SAMN05443529_11643"/>
<evidence type="ECO:0000259" key="2">
    <source>
        <dbReference type="Pfam" id="PF12801"/>
    </source>
</evidence>
<evidence type="ECO:0000256" key="1">
    <source>
        <dbReference type="SAM" id="Phobius"/>
    </source>
</evidence>
<feature type="transmembrane region" description="Helical" evidence="1">
    <location>
        <begin position="59"/>
        <end position="79"/>
    </location>
</feature>
<dbReference type="OrthoDB" id="9806398at2"/>
<dbReference type="EMBL" id="FNCP01000016">
    <property type="protein sequence ID" value="SDH64486.1"/>
    <property type="molecule type" value="Genomic_DNA"/>
</dbReference>
<reference evidence="4" key="1">
    <citation type="submission" date="2016-10" db="EMBL/GenBank/DDBJ databases">
        <authorList>
            <person name="Varghese N."/>
            <person name="Submissions S."/>
        </authorList>
    </citation>
    <scope>NUCLEOTIDE SEQUENCE [LARGE SCALE GENOMIC DNA]</scope>
    <source>
        <strain evidence="4">DSM 8344</strain>
    </source>
</reference>
<feature type="domain" description="4Fe-4S ferredoxin-type" evidence="2">
    <location>
        <begin position="5"/>
        <end position="50"/>
    </location>
</feature>
<feature type="transmembrane region" description="Helical" evidence="1">
    <location>
        <begin position="85"/>
        <end position="104"/>
    </location>
</feature>
<organism evidence="3 4">
    <name type="scientific">Desulfosporosinus hippei DSM 8344</name>
    <dbReference type="NCBI Taxonomy" id="1121419"/>
    <lineage>
        <taxon>Bacteria</taxon>
        <taxon>Bacillati</taxon>
        <taxon>Bacillota</taxon>
        <taxon>Clostridia</taxon>
        <taxon>Eubacteriales</taxon>
        <taxon>Desulfitobacteriaceae</taxon>
        <taxon>Desulfosporosinus</taxon>
    </lineage>
</organism>
<keyword evidence="1" id="KW-0472">Membrane</keyword>